<evidence type="ECO:0000259" key="8">
    <source>
        <dbReference type="Pfam" id="PF03458"/>
    </source>
</evidence>
<proteinExistence type="inferred from homology"/>
<feature type="transmembrane region" description="Helical" evidence="7">
    <location>
        <begin position="6"/>
        <end position="24"/>
    </location>
</feature>
<reference evidence="10" key="1">
    <citation type="submission" date="2016-07" db="EMBL/GenBank/DDBJ databases">
        <authorList>
            <person name="Florea S."/>
            <person name="Webb J.S."/>
            <person name="Jaromczyk J."/>
            <person name="Schardl C.L."/>
        </authorList>
    </citation>
    <scope>NUCLEOTIDE SEQUENCE [LARGE SCALE GENOMIC DNA]</scope>
    <source>
        <strain evidence="10">MV-1</strain>
    </source>
</reference>
<feature type="transmembrane region" description="Helical" evidence="7">
    <location>
        <begin position="87"/>
        <end position="106"/>
    </location>
</feature>
<gene>
    <name evidence="9" type="ORF">BEN30_01345</name>
</gene>
<feature type="domain" description="Glycine transporter" evidence="8">
    <location>
        <begin position="91"/>
        <end position="164"/>
    </location>
</feature>
<keyword evidence="6 7" id="KW-0472">Membrane</keyword>
<comment type="subcellular location">
    <subcellularLocation>
        <location evidence="1">Cell membrane</location>
        <topology evidence="1">Multi-pass membrane protein</topology>
    </subcellularLocation>
</comment>
<comment type="caution">
    <text evidence="9">The sequence shown here is derived from an EMBL/GenBank/DDBJ whole genome shotgun (WGS) entry which is preliminary data.</text>
</comment>
<keyword evidence="10" id="KW-1185">Reference proteome</keyword>
<dbReference type="Pfam" id="PF03458">
    <property type="entry name" value="Gly_transporter"/>
    <property type="match status" value="2"/>
</dbReference>
<evidence type="ECO:0000256" key="5">
    <source>
        <dbReference type="ARBA" id="ARBA00022989"/>
    </source>
</evidence>
<dbReference type="PANTHER" id="PTHR30506">
    <property type="entry name" value="INNER MEMBRANE PROTEIN"/>
    <property type="match status" value="1"/>
</dbReference>
<dbReference type="InterPro" id="IPR005115">
    <property type="entry name" value="Gly_transporter"/>
</dbReference>
<keyword evidence="4 7" id="KW-0812">Transmembrane</keyword>
<evidence type="ECO:0000256" key="7">
    <source>
        <dbReference type="SAM" id="Phobius"/>
    </source>
</evidence>
<feature type="transmembrane region" description="Helical" evidence="7">
    <location>
        <begin position="31"/>
        <end position="52"/>
    </location>
</feature>
<evidence type="ECO:0000256" key="1">
    <source>
        <dbReference type="ARBA" id="ARBA00004651"/>
    </source>
</evidence>
<feature type="domain" description="Glycine transporter" evidence="8">
    <location>
        <begin position="7"/>
        <end position="80"/>
    </location>
</feature>
<feature type="transmembrane region" description="Helical" evidence="7">
    <location>
        <begin position="173"/>
        <end position="194"/>
    </location>
</feature>
<evidence type="ECO:0000256" key="3">
    <source>
        <dbReference type="ARBA" id="ARBA00022475"/>
    </source>
</evidence>
<keyword evidence="3" id="KW-1003">Cell membrane</keyword>
<dbReference type="EMBL" id="MCGG01000078">
    <property type="protein sequence ID" value="OEJ64077.1"/>
    <property type="molecule type" value="Genomic_DNA"/>
</dbReference>
<evidence type="ECO:0000256" key="4">
    <source>
        <dbReference type="ARBA" id="ARBA00022692"/>
    </source>
</evidence>
<evidence type="ECO:0000313" key="9">
    <source>
        <dbReference type="EMBL" id="OEJ64077.1"/>
    </source>
</evidence>
<dbReference type="AlphaFoldDB" id="A0A1E5Q3E3"/>
<feature type="transmembrane region" description="Helical" evidence="7">
    <location>
        <begin position="64"/>
        <end position="80"/>
    </location>
</feature>
<evidence type="ECO:0000256" key="6">
    <source>
        <dbReference type="ARBA" id="ARBA00023136"/>
    </source>
</evidence>
<dbReference type="GO" id="GO:0005886">
    <property type="term" value="C:plasma membrane"/>
    <property type="evidence" value="ECO:0007669"/>
    <property type="project" value="UniProtKB-SubCell"/>
</dbReference>
<comment type="similarity">
    <text evidence="2">Belongs to the UPF0126 family.</text>
</comment>
<accession>A0A1E5Q3E3</accession>
<name>A0A1E5Q3E3_9PROT</name>
<keyword evidence="5 7" id="KW-1133">Transmembrane helix</keyword>
<sequence length="208" mass="22294">MPTLLSFIDLMGIAVFAISGSLVASRKEMDLIGFGLMASLTGIGGGTFRDIVLGRPVFWLETPYHVGICLAVAVLVYFTAHILHRRFIYILWADGIGISAYCVVGADVALRSGANELVAVILGVMTATFGGLARDVVCHETPLILRKEVYATCTLLGSSVYVGLKFLDVPTPWPAFAAFVVGFGVRAGGIVYGWTLPTYHARAGEDYE</sequence>
<dbReference type="PANTHER" id="PTHR30506:SF3">
    <property type="entry name" value="UPF0126 INNER MEMBRANE PROTEIN YADS-RELATED"/>
    <property type="match status" value="1"/>
</dbReference>
<evidence type="ECO:0000313" key="10">
    <source>
        <dbReference type="Proteomes" id="UP000095347"/>
    </source>
</evidence>
<organism evidence="9 10">
    <name type="scientific">Magnetovibrio blakemorei</name>
    <dbReference type="NCBI Taxonomy" id="28181"/>
    <lineage>
        <taxon>Bacteria</taxon>
        <taxon>Pseudomonadati</taxon>
        <taxon>Pseudomonadota</taxon>
        <taxon>Alphaproteobacteria</taxon>
        <taxon>Rhodospirillales</taxon>
        <taxon>Magnetovibrionaceae</taxon>
        <taxon>Magnetovibrio</taxon>
    </lineage>
</organism>
<dbReference type="RefSeq" id="WP_069959487.1">
    <property type="nucleotide sequence ID" value="NZ_MCGG01000078.1"/>
</dbReference>
<dbReference type="OrthoDB" id="9791874at2"/>
<protein>
    <recommendedName>
        <fullName evidence="8">Glycine transporter domain-containing protein</fullName>
    </recommendedName>
</protein>
<evidence type="ECO:0000256" key="2">
    <source>
        <dbReference type="ARBA" id="ARBA00008193"/>
    </source>
</evidence>
<dbReference type="Proteomes" id="UP000095347">
    <property type="component" value="Unassembled WGS sequence"/>
</dbReference>